<dbReference type="PANTHER" id="PTHR30157">
    <property type="entry name" value="FERRIC REDUCTASE, NADPH-DEPENDENT"/>
    <property type="match status" value="1"/>
</dbReference>
<organism evidence="2 3">
    <name type="scientific">Microbacterium alkaliflavum</name>
    <dbReference type="NCBI Taxonomy" id="3248839"/>
    <lineage>
        <taxon>Bacteria</taxon>
        <taxon>Bacillati</taxon>
        <taxon>Actinomycetota</taxon>
        <taxon>Actinomycetes</taxon>
        <taxon>Micrococcales</taxon>
        <taxon>Microbacteriaceae</taxon>
        <taxon>Microbacterium</taxon>
    </lineage>
</organism>
<keyword evidence="3" id="KW-1185">Reference proteome</keyword>
<dbReference type="InterPro" id="IPR007037">
    <property type="entry name" value="SIP_rossman_dom"/>
</dbReference>
<evidence type="ECO:0000313" key="2">
    <source>
        <dbReference type="EMBL" id="MFH8251664.1"/>
    </source>
</evidence>
<name>A0ABW7Q9V3_9MICO</name>
<dbReference type="Pfam" id="PF08021">
    <property type="entry name" value="FAD_binding_9"/>
    <property type="match status" value="1"/>
</dbReference>
<dbReference type="InterPro" id="IPR017927">
    <property type="entry name" value="FAD-bd_FR_type"/>
</dbReference>
<reference evidence="2 3" key="1">
    <citation type="submission" date="2024-09" db="EMBL/GenBank/DDBJ databases">
        <authorList>
            <person name="Pan X."/>
        </authorList>
    </citation>
    <scope>NUCLEOTIDE SEQUENCE [LARGE SCALE GENOMIC DNA]</scope>
    <source>
        <strain evidence="2 3">B2969</strain>
    </source>
</reference>
<dbReference type="SUPFAM" id="SSF63380">
    <property type="entry name" value="Riboflavin synthase domain-like"/>
    <property type="match status" value="1"/>
</dbReference>
<dbReference type="InterPro" id="IPR017938">
    <property type="entry name" value="Riboflavin_synthase-like_b-brl"/>
</dbReference>
<dbReference type="EMBL" id="JBIQWL010000005">
    <property type="protein sequence ID" value="MFH8251664.1"/>
    <property type="molecule type" value="Genomic_DNA"/>
</dbReference>
<dbReference type="PROSITE" id="PS51384">
    <property type="entry name" value="FAD_FR"/>
    <property type="match status" value="1"/>
</dbReference>
<sequence length="279" mass="30213">MTDATISPFFRAGDRHRFTAREATVVAVSRPVDQFVRVTVTGPDFDDFVSTGPTDHTRVFFPDPVTGELTAPRAAGPGEEGIVRPEAAMFARDFTPLNPRREDDRVLVDFDILRHVDPGPAAAWGVQAKPGDRLVIVGPRGSKNAPQEAPRVLLVVDPTAFPSATRWLAEVAATTRVDVVADVAGDLCWVETYFRQESGRVDFTLTAAGPDLAEAAKASGVDAGTFMFAAGEASRLIPLRRYLRNDLALPREQFALSGYWKSGTAGFDHHAPIDPSDPD</sequence>
<dbReference type="Pfam" id="PF04954">
    <property type="entry name" value="SIP"/>
    <property type="match status" value="1"/>
</dbReference>
<protein>
    <submittedName>
        <fullName evidence="2">Siderophore-interacting protein</fullName>
    </submittedName>
</protein>
<feature type="domain" description="FAD-binding FR-type" evidence="1">
    <location>
        <begin position="15"/>
        <end position="146"/>
    </location>
</feature>
<dbReference type="Gene3D" id="3.40.50.80">
    <property type="entry name" value="Nucleotide-binding domain of ferredoxin-NADP reductase (FNR) module"/>
    <property type="match status" value="1"/>
</dbReference>
<dbReference type="Proteomes" id="UP001610861">
    <property type="component" value="Unassembled WGS sequence"/>
</dbReference>
<accession>A0ABW7Q9V3</accession>
<dbReference type="CDD" id="cd06193">
    <property type="entry name" value="siderophore_interacting"/>
    <property type="match status" value="1"/>
</dbReference>
<evidence type="ECO:0000259" key="1">
    <source>
        <dbReference type="PROSITE" id="PS51384"/>
    </source>
</evidence>
<evidence type="ECO:0000313" key="3">
    <source>
        <dbReference type="Proteomes" id="UP001610861"/>
    </source>
</evidence>
<proteinExistence type="predicted"/>
<dbReference type="PANTHER" id="PTHR30157:SF0">
    <property type="entry name" value="NADPH-DEPENDENT FERRIC-CHELATE REDUCTASE"/>
    <property type="match status" value="1"/>
</dbReference>
<dbReference type="InterPro" id="IPR013113">
    <property type="entry name" value="SIP_FAD-bd"/>
</dbReference>
<dbReference type="InterPro" id="IPR039261">
    <property type="entry name" value="FNR_nucleotide-bd"/>
</dbReference>
<comment type="caution">
    <text evidence="2">The sequence shown here is derived from an EMBL/GenBank/DDBJ whole genome shotgun (WGS) entry which is preliminary data.</text>
</comment>
<gene>
    <name evidence="2" type="ORF">ACH3VR_14955</name>
</gene>
<dbReference type="RefSeq" id="WP_397557115.1">
    <property type="nucleotide sequence ID" value="NZ_JBIQWL010000005.1"/>
</dbReference>
<dbReference type="InterPro" id="IPR039374">
    <property type="entry name" value="SIP_fam"/>
</dbReference>
<dbReference type="Gene3D" id="2.40.30.10">
    <property type="entry name" value="Translation factors"/>
    <property type="match status" value="1"/>
</dbReference>